<dbReference type="PANTHER" id="PTHR13946:SF28">
    <property type="entry name" value="DNA-DIRECTED RNA POLYMERASES I AND III SUBUNIT RPAC2"/>
    <property type="match status" value="1"/>
</dbReference>
<dbReference type="PROSITE" id="PS01154">
    <property type="entry name" value="RNA_POL_L_13KD"/>
    <property type="match status" value="1"/>
</dbReference>
<sequence>MELKIIDKTNDELSLEIKGEDHTFLNMLKFILLEDDRVNIATYDIKHVSISDPVLYMKTEGYDPIEVIRDALSNMSQECDEFLDAFSKTVN</sequence>
<dbReference type="InterPro" id="IPR036603">
    <property type="entry name" value="RBP11-like"/>
</dbReference>
<dbReference type="InterPro" id="IPR009025">
    <property type="entry name" value="RBP11-like_dimer"/>
</dbReference>
<comment type="caution">
    <text evidence="7">The sequence shown here is derived from an EMBL/GenBank/DDBJ whole genome shotgun (WGS) entry which is preliminary data.</text>
</comment>
<dbReference type="GO" id="GO:0003899">
    <property type="term" value="F:DNA-directed RNA polymerase activity"/>
    <property type="evidence" value="ECO:0007669"/>
    <property type="project" value="UniProtKB-UniRule"/>
</dbReference>
<dbReference type="Gene3D" id="3.30.1360.10">
    <property type="entry name" value="RNA polymerase, RBP11-like subunit"/>
    <property type="match status" value="1"/>
</dbReference>
<evidence type="ECO:0000256" key="2">
    <source>
        <dbReference type="ARBA" id="ARBA00022490"/>
    </source>
</evidence>
<organism evidence="7 8">
    <name type="scientific">Methanosalsum natronophilum</name>
    <dbReference type="NCBI Taxonomy" id="768733"/>
    <lineage>
        <taxon>Archaea</taxon>
        <taxon>Methanobacteriati</taxon>
        <taxon>Methanobacteriota</taxon>
        <taxon>Stenosarchaea group</taxon>
        <taxon>Methanomicrobia</taxon>
        <taxon>Methanosarcinales</taxon>
        <taxon>Methanosarcinaceae</taxon>
        <taxon>Methanosalsum</taxon>
    </lineage>
</organism>
<feature type="domain" description="DNA-directed RNA polymerase RBP11-like dimerisation" evidence="6">
    <location>
        <begin position="13"/>
        <end position="84"/>
    </location>
</feature>
<reference evidence="7 8" key="1">
    <citation type="submission" date="2018-08" db="EMBL/GenBank/DDBJ databases">
        <title>The metabolism and importance of syntrophic acetate oxidation coupled to methane or sulfide production in haloalkaline environments.</title>
        <authorList>
            <person name="Timmers P.H.A."/>
            <person name="Vavourakis C.D."/>
            <person name="Sorokin D.Y."/>
            <person name="Sinninghe Damste J.S."/>
            <person name="Muyzer G."/>
            <person name="Stams A.J.M."/>
            <person name="Plugge C.M."/>
        </authorList>
    </citation>
    <scope>NUCLEOTIDE SEQUENCE [LARGE SCALE GENOMIC DNA]</scope>
    <source>
        <strain evidence="7">MSAO_Arc3</strain>
    </source>
</reference>
<dbReference type="GO" id="GO:0000428">
    <property type="term" value="C:DNA-directed RNA polymerase complex"/>
    <property type="evidence" value="ECO:0007669"/>
    <property type="project" value="UniProtKB-KW"/>
</dbReference>
<gene>
    <name evidence="5" type="primary">rpo11</name>
    <name evidence="5" type="synonym">rpoL</name>
    <name evidence="7" type="ORF">D5R95_03305</name>
</gene>
<dbReference type="InterPro" id="IPR022905">
    <property type="entry name" value="Rpo11-like"/>
</dbReference>
<keyword evidence="5" id="KW-0808">Transferase</keyword>
<dbReference type="GO" id="GO:0005737">
    <property type="term" value="C:cytoplasm"/>
    <property type="evidence" value="ECO:0007669"/>
    <property type="project" value="UniProtKB-SubCell"/>
</dbReference>
<dbReference type="Pfam" id="PF13656">
    <property type="entry name" value="RNA_pol_L_2"/>
    <property type="match status" value="1"/>
</dbReference>
<evidence type="ECO:0000259" key="6">
    <source>
        <dbReference type="Pfam" id="PF13656"/>
    </source>
</evidence>
<keyword evidence="2 5" id="KW-0963">Cytoplasm</keyword>
<dbReference type="EC" id="2.7.7.6" evidence="5"/>
<accession>A0A3R7YIY3</accession>
<dbReference type="InterPro" id="IPR008193">
    <property type="entry name" value="RNA_pol_Rpb11_13-16kDa_CS"/>
</dbReference>
<keyword evidence="1 5" id="KW-0240">DNA-directed RNA polymerase</keyword>
<dbReference type="GO" id="GO:0003677">
    <property type="term" value="F:DNA binding"/>
    <property type="evidence" value="ECO:0007669"/>
    <property type="project" value="InterPro"/>
</dbReference>
<dbReference type="PANTHER" id="PTHR13946">
    <property type="entry name" value="DNA-DIRECTED RNA POLYMERASE I,II,III"/>
    <property type="match status" value="1"/>
</dbReference>
<dbReference type="HAMAP" id="MF_00261">
    <property type="entry name" value="RNApol_arch_Rpo11"/>
    <property type="match status" value="1"/>
</dbReference>
<comment type="subcellular location">
    <subcellularLocation>
        <location evidence="5">Cytoplasm</location>
    </subcellularLocation>
</comment>
<dbReference type="NCBIfam" id="NF002237">
    <property type="entry name" value="PRK01146.2-1"/>
    <property type="match status" value="1"/>
</dbReference>
<dbReference type="GO" id="GO:0006351">
    <property type="term" value="P:DNA-templated transcription"/>
    <property type="evidence" value="ECO:0007669"/>
    <property type="project" value="UniProtKB-UniRule"/>
</dbReference>
<evidence type="ECO:0000256" key="1">
    <source>
        <dbReference type="ARBA" id="ARBA00022478"/>
    </source>
</evidence>
<comment type="similarity">
    <text evidence="4 5">Belongs to the archaeal Rpo11/eukaryotic RPB11/RPC19 RNA polymerase subunit family.</text>
</comment>
<dbReference type="CDD" id="cd06927">
    <property type="entry name" value="RNAP_L"/>
    <property type="match status" value="1"/>
</dbReference>
<dbReference type="AlphaFoldDB" id="A0A3R7YIY3"/>
<proteinExistence type="inferred from homology"/>
<dbReference type="RefSeq" id="WP_259133796.1">
    <property type="nucleotide sequence ID" value="NZ_JANUCS010000003.1"/>
</dbReference>
<evidence type="ECO:0000313" key="8">
    <source>
        <dbReference type="Proteomes" id="UP000284763"/>
    </source>
</evidence>
<keyword evidence="3 5" id="KW-0804">Transcription</keyword>
<evidence type="ECO:0000256" key="5">
    <source>
        <dbReference type="HAMAP-Rule" id="MF_00261"/>
    </source>
</evidence>
<dbReference type="GO" id="GO:0046983">
    <property type="term" value="F:protein dimerization activity"/>
    <property type="evidence" value="ECO:0007669"/>
    <property type="project" value="InterPro"/>
</dbReference>
<comment type="catalytic activity">
    <reaction evidence="5">
        <text>RNA(n) + a ribonucleoside 5'-triphosphate = RNA(n+1) + diphosphate</text>
        <dbReference type="Rhea" id="RHEA:21248"/>
        <dbReference type="Rhea" id="RHEA-COMP:14527"/>
        <dbReference type="Rhea" id="RHEA-COMP:17342"/>
        <dbReference type="ChEBI" id="CHEBI:33019"/>
        <dbReference type="ChEBI" id="CHEBI:61557"/>
        <dbReference type="ChEBI" id="CHEBI:140395"/>
        <dbReference type="EC" id="2.7.7.6"/>
    </reaction>
</comment>
<evidence type="ECO:0000256" key="3">
    <source>
        <dbReference type="ARBA" id="ARBA00023163"/>
    </source>
</evidence>
<protein>
    <recommendedName>
        <fullName evidence="5">DNA-directed RNA polymerase subunit Rpo11</fullName>
        <ecNumber evidence="5">2.7.7.6</ecNumber>
    </recommendedName>
    <alternativeName>
        <fullName evidence="5">DNA-directed RNA polymerase subunit L</fullName>
    </alternativeName>
</protein>
<dbReference type="EMBL" id="QZAB01000221">
    <property type="protein sequence ID" value="RQD87875.1"/>
    <property type="molecule type" value="Genomic_DNA"/>
</dbReference>
<name>A0A3R7YIY3_9EURY</name>
<keyword evidence="5" id="KW-0548">Nucleotidyltransferase</keyword>
<comment type="function">
    <text evidence="5">DNA-dependent RNA polymerase (RNAP) catalyzes the transcription of DNA into RNA using the four ribonucleoside triphosphates as substrates.</text>
</comment>
<comment type="subunit">
    <text evidence="5">Part of the RNA polymerase complex.</text>
</comment>
<evidence type="ECO:0000256" key="4">
    <source>
        <dbReference type="ARBA" id="ARBA00025751"/>
    </source>
</evidence>
<dbReference type="Proteomes" id="UP000284763">
    <property type="component" value="Unassembled WGS sequence"/>
</dbReference>
<evidence type="ECO:0000313" key="7">
    <source>
        <dbReference type="EMBL" id="RQD87875.1"/>
    </source>
</evidence>
<dbReference type="SUPFAM" id="SSF55257">
    <property type="entry name" value="RBP11-like subunits of RNA polymerase"/>
    <property type="match status" value="1"/>
</dbReference>